<keyword evidence="4" id="KW-0408">Iron</keyword>
<name>B3RXN4_TRIAD</name>
<feature type="domain" description="DPH-type MB" evidence="6">
    <location>
        <begin position="85"/>
        <end position="128"/>
    </location>
</feature>
<dbReference type="InterPro" id="IPR007872">
    <property type="entry name" value="DPH_MB_dom"/>
</dbReference>
<evidence type="ECO:0000259" key="6">
    <source>
        <dbReference type="PROSITE" id="PS51074"/>
    </source>
</evidence>
<evidence type="ECO:0000256" key="3">
    <source>
        <dbReference type="ARBA" id="ARBA00022833"/>
    </source>
</evidence>
<keyword evidence="2" id="KW-0479">Metal-binding</keyword>
<dbReference type="CTD" id="6753991"/>
<dbReference type="PROSITE" id="PS51074">
    <property type="entry name" value="DPH_MB"/>
    <property type="match status" value="1"/>
</dbReference>
<dbReference type="SMART" id="SM00271">
    <property type="entry name" value="DnaJ"/>
    <property type="match status" value="1"/>
</dbReference>
<dbReference type="PRINTS" id="PR00625">
    <property type="entry name" value="JDOMAIN"/>
</dbReference>
<feature type="domain" description="J" evidence="5">
    <location>
        <begin position="5"/>
        <end position="74"/>
    </location>
</feature>
<reference evidence="7 8" key="1">
    <citation type="journal article" date="2008" name="Nature">
        <title>The Trichoplax genome and the nature of placozoans.</title>
        <authorList>
            <person name="Srivastava M."/>
            <person name="Begovic E."/>
            <person name="Chapman J."/>
            <person name="Putnam N.H."/>
            <person name="Hellsten U."/>
            <person name="Kawashima T."/>
            <person name="Kuo A."/>
            <person name="Mitros T."/>
            <person name="Salamov A."/>
            <person name="Carpenter M.L."/>
            <person name="Signorovitch A.Y."/>
            <person name="Moreno M.A."/>
            <person name="Kamm K."/>
            <person name="Grimwood J."/>
            <person name="Schmutz J."/>
            <person name="Shapiro H."/>
            <person name="Grigoriev I.V."/>
            <person name="Buss L.W."/>
            <person name="Schierwater B."/>
            <person name="Dellaporta S.L."/>
            <person name="Rokhsar D.S."/>
        </authorList>
    </citation>
    <scope>NUCLEOTIDE SEQUENCE [LARGE SCALE GENOMIC DNA]</scope>
    <source>
        <strain evidence="7 8">Grell-BS-1999</strain>
    </source>
</reference>
<evidence type="ECO:0000256" key="1">
    <source>
        <dbReference type="ARBA" id="ARBA00006169"/>
    </source>
</evidence>
<dbReference type="InterPro" id="IPR001623">
    <property type="entry name" value="DnaJ_domain"/>
</dbReference>
<keyword evidence="8" id="KW-1185">Reference proteome</keyword>
<dbReference type="InParanoid" id="B3RXN4"/>
<dbReference type="GO" id="GO:0046872">
    <property type="term" value="F:metal ion binding"/>
    <property type="evidence" value="ECO:0007669"/>
    <property type="project" value="UniProtKB-KW"/>
</dbReference>
<dbReference type="Gene3D" id="3.10.660.10">
    <property type="entry name" value="DPH Zinc finger"/>
    <property type="match status" value="1"/>
</dbReference>
<sequence>MSEYDLYEVLKVNPTASLEEIKRSYHSLVKQWHPDKLDCNSAENDVASAIYDRIDKAWQTLSKDELRKKYDQQRREVKVRQEYPINDDIDIDDMEYHEDGNYSYDCRCGGCYIISENNLEAGIDIAPCFMNIEKQITNPLVFMAKYFCFHYAWKAFNI</sequence>
<dbReference type="PROSITE" id="PS50076">
    <property type="entry name" value="DNAJ_2"/>
    <property type="match status" value="1"/>
</dbReference>
<dbReference type="STRING" id="10228.B3RXN4"/>
<dbReference type="HOGENOM" id="CLU_017633_7_2_1"/>
<dbReference type="Pfam" id="PF05207">
    <property type="entry name" value="Zn_ribbon_CSL"/>
    <property type="match status" value="1"/>
</dbReference>
<keyword evidence="3" id="KW-0862">Zinc</keyword>
<dbReference type="PANTHER" id="PTHR45255:SF1">
    <property type="entry name" value="DNAJ HOMOLOG SUBFAMILY C MEMBER 24"/>
    <property type="match status" value="1"/>
</dbReference>
<proteinExistence type="inferred from homology"/>
<dbReference type="InterPro" id="IPR036671">
    <property type="entry name" value="DPH_MB_sf"/>
</dbReference>
<evidence type="ECO:0000259" key="5">
    <source>
        <dbReference type="PROSITE" id="PS50076"/>
    </source>
</evidence>
<dbReference type="SUPFAM" id="SSF144217">
    <property type="entry name" value="CSL zinc finger"/>
    <property type="match status" value="1"/>
</dbReference>
<dbReference type="GeneID" id="6753991"/>
<dbReference type="KEGG" id="tad:TRIADDRAFT_56269"/>
<evidence type="ECO:0000256" key="2">
    <source>
        <dbReference type="ARBA" id="ARBA00022723"/>
    </source>
</evidence>
<dbReference type="eggNOG" id="KOG0715">
    <property type="taxonomic scope" value="Eukaryota"/>
</dbReference>
<dbReference type="FunFam" id="1.10.287.110:FF:000187">
    <property type="entry name" value="DPH4-like protein"/>
    <property type="match status" value="1"/>
</dbReference>
<gene>
    <name evidence="7" type="ORF">TRIADDRAFT_56269</name>
</gene>
<dbReference type="Pfam" id="PF00226">
    <property type="entry name" value="DnaJ"/>
    <property type="match status" value="1"/>
</dbReference>
<evidence type="ECO:0000256" key="4">
    <source>
        <dbReference type="ARBA" id="ARBA00023004"/>
    </source>
</evidence>
<accession>B3RXN4</accession>
<dbReference type="EMBL" id="DS985245">
    <property type="protein sequence ID" value="EDV24460.1"/>
    <property type="molecule type" value="Genomic_DNA"/>
</dbReference>
<dbReference type="OMA" id="LEDMTWE"/>
<evidence type="ECO:0008006" key="9">
    <source>
        <dbReference type="Google" id="ProtNLM"/>
    </source>
</evidence>
<dbReference type="Gene3D" id="1.10.287.110">
    <property type="entry name" value="DnaJ domain"/>
    <property type="match status" value="1"/>
</dbReference>
<evidence type="ECO:0000313" key="8">
    <source>
        <dbReference type="Proteomes" id="UP000009022"/>
    </source>
</evidence>
<comment type="similarity">
    <text evidence="1">Belongs to the DPH4 family.</text>
</comment>
<organism evidence="7 8">
    <name type="scientific">Trichoplax adhaerens</name>
    <name type="common">Trichoplax reptans</name>
    <dbReference type="NCBI Taxonomy" id="10228"/>
    <lineage>
        <taxon>Eukaryota</taxon>
        <taxon>Metazoa</taxon>
        <taxon>Placozoa</taxon>
        <taxon>Uniplacotomia</taxon>
        <taxon>Trichoplacea</taxon>
        <taxon>Trichoplacidae</taxon>
        <taxon>Trichoplax</taxon>
    </lineage>
</organism>
<dbReference type="Proteomes" id="UP000009022">
    <property type="component" value="Unassembled WGS sequence"/>
</dbReference>
<dbReference type="SUPFAM" id="SSF46565">
    <property type="entry name" value="Chaperone J-domain"/>
    <property type="match status" value="1"/>
</dbReference>
<dbReference type="CDD" id="cd06257">
    <property type="entry name" value="DnaJ"/>
    <property type="match status" value="1"/>
</dbReference>
<dbReference type="RefSeq" id="XP_002112350.1">
    <property type="nucleotide sequence ID" value="XM_002112314.1"/>
</dbReference>
<dbReference type="InterPro" id="IPR036869">
    <property type="entry name" value="J_dom_sf"/>
</dbReference>
<protein>
    <recommendedName>
        <fullName evidence="9">J domain-containing protein</fullName>
    </recommendedName>
</protein>
<evidence type="ECO:0000313" key="7">
    <source>
        <dbReference type="EMBL" id="EDV24460.1"/>
    </source>
</evidence>
<dbReference type="PhylomeDB" id="B3RXN4"/>
<dbReference type="OrthoDB" id="66964at2759"/>
<dbReference type="AlphaFoldDB" id="B3RXN4"/>
<dbReference type="PANTHER" id="PTHR45255">
    <property type="entry name" value="DNAJ HOMOLOG SUBFAMILY C MEMBER 24"/>
    <property type="match status" value="1"/>
</dbReference>
<dbReference type="FunCoup" id="B3RXN4">
    <property type="interactions" value="1503"/>
</dbReference>